<reference evidence="1 2" key="1">
    <citation type="submission" date="2012-12" db="EMBL/GenBank/DDBJ databases">
        <title>Genome Assembly of Photobacterium sp. AK15.</title>
        <authorList>
            <person name="Khatri I."/>
            <person name="Vaidya B."/>
            <person name="Srinivas T.N.R."/>
            <person name="Subramanian S."/>
            <person name="Pinnaka A."/>
        </authorList>
    </citation>
    <scope>NUCLEOTIDE SEQUENCE [LARGE SCALE GENOMIC DNA]</scope>
    <source>
        <strain evidence="1 2">AK15</strain>
    </source>
</reference>
<keyword evidence="2" id="KW-1185">Reference proteome</keyword>
<name>L8J4U6_9GAMM</name>
<dbReference type="PATRIC" id="fig|1056511.3.peg.4160"/>
<dbReference type="AlphaFoldDB" id="L8J4U6"/>
<sequence>MSHQHLIKTSQTQLKPHQILKAIANNKPDLLAENPCLQQFTLTDSFLLWLEPVPLPEPVSCPPLVTTREELQPLLNSPEAEFEFSEFQLFLPGQTLQAVATQGATLLKTASLPLDELSVDTESKAKNEQDKYPRFTPYFHTDTTRFDSNYTIKNDDTTNSDCSNKSRYSRLHQYTGKQWQFRLIKQEQEQHIQQVLIWEGNK</sequence>
<protein>
    <submittedName>
        <fullName evidence="1">Uncharacterized protein</fullName>
    </submittedName>
</protein>
<comment type="caution">
    <text evidence="1">The sequence shown here is derived from an EMBL/GenBank/DDBJ whole genome shotgun (WGS) entry which is preliminary data.</text>
</comment>
<gene>
    <name evidence="1" type="ORF">C942_03235</name>
</gene>
<dbReference type="EMBL" id="AMZO01000034">
    <property type="protein sequence ID" value="ELR63890.1"/>
    <property type="molecule type" value="Genomic_DNA"/>
</dbReference>
<organism evidence="1 2">
    <name type="scientific">Photobacterium marinum</name>
    <dbReference type="NCBI Taxonomy" id="1056511"/>
    <lineage>
        <taxon>Bacteria</taxon>
        <taxon>Pseudomonadati</taxon>
        <taxon>Pseudomonadota</taxon>
        <taxon>Gammaproteobacteria</taxon>
        <taxon>Vibrionales</taxon>
        <taxon>Vibrionaceae</taxon>
        <taxon>Photobacterium</taxon>
    </lineage>
</organism>
<accession>L8J4U6</accession>
<evidence type="ECO:0000313" key="1">
    <source>
        <dbReference type="EMBL" id="ELR63890.1"/>
    </source>
</evidence>
<proteinExistence type="predicted"/>
<evidence type="ECO:0000313" key="2">
    <source>
        <dbReference type="Proteomes" id="UP000011134"/>
    </source>
</evidence>
<dbReference type="Proteomes" id="UP000011134">
    <property type="component" value="Unassembled WGS sequence"/>
</dbReference>